<dbReference type="CDD" id="cd16329">
    <property type="entry name" value="LolA_like"/>
    <property type="match status" value="1"/>
</dbReference>
<dbReference type="RefSeq" id="WP_151187420.1">
    <property type="nucleotide sequence ID" value="NZ_CP043626.1"/>
</dbReference>
<dbReference type="PROSITE" id="PS51257">
    <property type="entry name" value="PROKAR_LIPOPROTEIN"/>
    <property type="match status" value="1"/>
</dbReference>
<dbReference type="Proteomes" id="UP000326659">
    <property type="component" value="Chromosome"/>
</dbReference>
<reference evidence="2 3" key="1">
    <citation type="submission" date="2019-09" db="EMBL/GenBank/DDBJ databases">
        <title>Prosopis cineraria nodule microbiome.</title>
        <authorList>
            <person name="Chaluvadi S.R."/>
            <person name="Ali R."/>
            <person name="Wang X."/>
        </authorList>
    </citation>
    <scope>NUCLEOTIDE SEQUENCE [LARGE SCALE GENOMIC DNA]</scope>
    <source>
        <strain evidence="2 3">BG1</strain>
    </source>
</reference>
<dbReference type="KEGG" id="pden:F1C79_10950"/>
<dbReference type="Pfam" id="PF07044">
    <property type="entry name" value="DUF1329"/>
    <property type="match status" value="1"/>
</dbReference>
<organism evidence="2 3">
    <name type="scientific">Pseudomonas denitrificans</name>
    <dbReference type="NCBI Taxonomy" id="43306"/>
    <lineage>
        <taxon>Bacteria</taxon>
        <taxon>Pseudomonadati</taxon>
        <taxon>Pseudomonadota</taxon>
        <taxon>Gammaproteobacteria</taxon>
        <taxon>Pseudomonadales</taxon>
        <taxon>Pseudomonadaceae</taxon>
        <taxon>Halopseudomonas</taxon>
    </lineage>
</organism>
<keyword evidence="3" id="KW-1185">Reference proteome</keyword>
<sequence>MRPLLCKLSLAVALVAACGLAQAKQTDAALLDGKLTPVGAERAANADGSIPAWTGGMKAGAAAIASNGDYSDPFASEQPLYVVSKANLAQYKDLLSPGQQAMFVRYPDYRMRVFPSHRSAVIPQAYLDESRKNLTQTGLADNGNGLTNYHFGVPFPEPTEALEVLWNHITRYRGGSIARDFSSATVQAKGDYTLVTYRQLVGFREKISDLEPEANLLFYTRVQTNSPSRYAGEVTLVQEPINQVSTPRAAWQYNPGQRRVRRAPTVAYDNSARYSFGQVVSDSVDGFNGAPDRYDWKLIGKREMLVGYNAFGLASKQVGYDEMLKPGYINPDVNRYEKHRVWVIEATLKPGARHVYGKRRFYIDEDTWQVMASDIYDNRGELWRNYESFLTMYHDLQLPMTAAEATYDLISGIYAVNYLTNAIDHRAEFGKEVKEAEFTPAELKRLGK</sequence>
<dbReference type="InterPro" id="IPR010752">
    <property type="entry name" value="DUF1329"/>
</dbReference>
<protein>
    <submittedName>
        <fullName evidence="2">DUF1329 domain-containing protein</fullName>
    </submittedName>
</protein>
<feature type="signal peptide" evidence="1">
    <location>
        <begin position="1"/>
        <end position="23"/>
    </location>
</feature>
<dbReference type="AlphaFoldDB" id="A0A9X7MYU0"/>
<dbReference type="Gene3D" id="2.50.20.10">
    <property type="entry name" value="Lipoprotein localisation LolA/LolB/LppX"/>
    <property type="match status" value="1"/>
</dbReference>
<feature type="chain" id="PRO_5040893940" evidence="1">
    <location>
        <begin position="24"/>
        <end position="448"/>
    </location>
</feature>
<dbReference type="EMBL" id="CP043626">
    <property type="protein sequence ID" value="QEY72087.1"/>
    <property type="molecule type" value="Genomic_DNA"/>
</dbReference>
<accession>A0A9X7MYU0</accession>
<evidence type="ECO:0000313" key="2">
    <source>
        <dbReference type="EMBL" id="QEY72087.1"/>
    </source>
</evidence>
<keyword evidence="1" id="KW-0732">Signal</keyword>
<proteinExistence type="predicted"/>
<evidence type="ECO:0000256" key="1">
    <source>
        <dbReference type="SAM" id="SignalP"/>
    </source>
</evidence>
<name>A0A9X7MYU0_PSEDE</name>
<dbReference type="OrthoDB" id="178023at2"/>
<gene>
    <name evidence="2" type="ORF">F1C79_10950</name>
</gene>
<evidence type="ECO:0000313" key="3">
    <source>
        <dbReference type="Proteomes" id="UP000326659"/>
    </source>
</evidence>